<evidence type="ECO:0000313" key="2">
    <source>
        <dbReference type="Proteomes" id="UP000606786"/>
    </source>
</evidence>
<sequence>MVKTVVVQHAHVSILTPLRPQAVNAMNGLLTFLLSETHTFPDGLCEDWLDGCFTERRIGRVRLELGALVIVHL</sequence>
<organism evidence="1 2">
    <name type="scientific">Ceratitis capitata</name>
    <name type="common">Mediterranean fruit fly</name>
    <name type="synonym">Tephritis capitata</name>
    <dbReference type="NCBI Taxonomy" id="7213"/>
    <lineage>
        <taxon>Eukaryota</taxon>
        <taxon>Metazoa</taxon>
        <taxon>Ecdysozoa</taxon>
        <taxon>Arthropoda</taxon>
        <taxon>Hexapoda</taxon>
        <taxon>Insecta</taxon>
        <taxon>Pterygota</taxon>
        <taxon>Neoptera</taxon>
        <taxon>Endopterygota</taxon>
        <taxon>Diptera</taxon>
        <taxon>Brachycera</taxon>
        <taxon>Muscomorpha</taxon>
        <taxon>Tephritoidea</taxon>
        <taxon>Tephritidae</taxon>
        <taxon>Ceratitis</taxon>
        <taxon>Ceratitis</taxon>
    </lineage>
</organism>
<gene>
    <name evidence="1" type="ORF">CCAP1982_LOCUS1320</name>
</gene>
<dbReference type="AlphaFoldDB" id="A0A811U057"/>
<dbReference type="Proteomes" id="UP000606786">
    <property type="component" value="Unassembled WGS sequence"/>
</dbReference>
<keyword evidence="2" id="KW-1185">Reference proteome</keyword>
<evidence type="ECO:0000313" key="1">
    <source>
        <dbReference type="EMBL" id="CAD6992464.1"/>
    </source>
</evidence>
<name>A0A811U057_CERCA</name>
<accession>A0A811U057</accession>
<comment type="caution">
    <text evidence="1">The sequence shown here is derived from an EMBL/GenBank/DDBJ whole genome shotgun (WGS) entry which is preliminary data.</text>
</comment>
<dbReference type="EMBL" id="CAJHJT010000001">
    <property type="protein sequence ID" value="CAD6992464.1"/>
    <property type="molecule type" value="Genomic_DNA"/>
</dbReference>
<proteinExistence type="predicted"/>
<protein>
    <submittedName>
        <fullName evidence="1">(Mediterranean fruit fly) hypothetical protein</fullName>
    </submittedName>
</protein>
<reference evidence="1" key="1">
    <citation type="submission" date="2020-11" db="EMBL/GenBank/DDBJ databases">
        <authorList>
            <person name="Whitehead M."/>
        </authorList>
    </citation>
    <scope>NUCLEOTIDE SEQUENCE</scope>
    <source>
        <strain evidence="1">EGII</strain>
    </source>
</reference>